<evidence type="ECO:0000256" key="1">
    <source>
        <dbReference type="ARBA" id="ARBA00004123"/>
    </source>
</evidence>
<reference evidence="9" key="1">
    <citation type="journal article" date="2016" name="Nat. Biotechnol.">
        <title>Sequencing wild and cultivated cassava and related species reveals extensive interspecific hybridization and genetic diversity.</title>
        <authorList>
            <person name="Bredeson J.V."/>
            <person name="Lyons J.B."/>
            <person name="Prochnik S.E."/>
            <person name="Wu G.A."/>
            <person name="Ha C.M."/>
            <person name="Edsinger-Gonzales E."/>
            <person name="Grimwood J."/>
            <person name="Schmutz J."/>
            <person name="Rabbi I.Y."/>
            <person name="Egesi C."/>
            <person name="Nauluvula P."/>
            <person name="Lebot V."/>
            <person name="Ndunguru J."/>
            <person name="Mkamilo G."/>
            <person name="Bart R.S."/>
            <person name="Setter T.L."/>
            <person name="Gleadow R.M."/>
            <person name="Kulakow P."/>
            <person name="Ferguson M.E."/>
            <person name="Rounsley S."/>
            <person name="Rokhsar D.S."/>
        </authorList>
    </citation>
    <scope>NUCLEOTIDE SEQUENCE [LARGE SCALE GENOMIC DNA]</scope>
    <source>
        <strain evidence="9">cv. AM560-2</strain>
    </source>
</reference>
<evidence type="ECO:0000256" key="3">
    <source>
        <dbReference type="ARBA" id="ARBA00023125"/>
    </source>
</evidence>
<evidence type="ECO:0000256" key="2">
    <source>
        <dbReference type="ARBA" id="ARBA00023015"/>
    </source>
</evidence>
<dbReference type="STRING" id="3983.A0A2C9VRN4"/>
<gene>
    <name evidence="8" type="ORF">MANES_06G167700v8</name>
</gene>
<dbReference type="GO" id="GO:0000981">
    <property type="term" value="F:DNA-binding transcription factor activity, RNA polymerase II-specific"/>
    <property type="evidence" value="ECO:0000318"/>
    <property type="project" value="GO_Central"/>
</dbReference>
<dbReference type="InterPro" id="IPR011598">
    <property type="entry name" value="bHLH_dom"/>
</dbReference>
<dbReference type="PANTHER" id="PTHR16223">
    <property type="entry name" value="TRANSCRIPTION FACTOR BHLH83-RELATED"/>
    <property type="match status" value="1"/>
</dbReference>
<evidence type="ECO:0000256" key="4">
    <source>
        <dbReference type="ARBA" id="ARBA00023163"/>
    </source>
</evidence>
<keyword evidence="4" id="KW-0804">Transcription</keyword>
<dbReference type="Gene3D" id="4.10.280.10">
    <property type="entry name" value="Helix-loop-helix DNA-binding domain"/>
    <property type="match status" value="1"/>
</dbReference>
<sequence>MESDLPHHHHFFHDHHQKQMNPGLTRYQSAPSSYLCGFLDREFCEEFLNRPTSPETERIFARFLASSGGNTENVSNQNFGLIKQDSPVREAMPQVNQQAQILASVNSNDTTRLHQQQQQQTNYSVASQGFYQNSSKPPLPDKNSGCGMDYRMATSMGMERLPQMKSTTGGSNSNLVRHSSSPAGLFSNINVDVENGYAVLRGMGEHGAGNRETSYSTASRPPPAPGRMSPVAEIGNKNMGKSSTENSGFGEARSKNYVTSFPTASWDDTSAMSAGAGVKTLTEDDRTLSGLNASETQSGDAGNHPPMLAHHLSLPKTSAELSAIEKFLQLQDSVPCKIRAKRGCATHPRSIAERVRRTRISERMRKLQDLVPNMDKQTNTADMLDLAVDYIKDLQRQVKTLSEIRDNCTCTNKQQQQQQP</sequence>
<evidence type="ECO:0000313" key="9">
    <source>
        <dbReference type="Proteomes" id="UP000091857"/>
    </source>
</evidence>
<dbReference type="InterPro" id="IPR045843">
    <property type="entry name" value="IND-like"/>
</dbReference>
<keyword evidence="9" id="KW-1185">Reference proteome</keyword>
<dbReference type="GO" id="GO:0006357">
    <property type="term" value="P:regulation of transcription by RNA polymerase II"/>
    <property type="evidence" value="ECO:0000318"/>
    <property type="project" value="GO_Central"/>
</dbReference>
<dbReference type="InterPro" id="IPR036638">
    <property type="entry name" value="HLH_DNA-bd_sf"/>
</dbReference>
<feature type="domain" description="BHLH" evidence="7">
    <location>
        <begin position="344"/>
        <end position="394"/>
    </location>
</feature>
<dbReference type="Gramene" id="Manes.06G167700.1.v8.1">
    <property type="protein sequence ID" value="Manes.06G167700.1.v8.1.CDS"/>
    <property type="gene ID" value="Manes.06G167700.v8.1"/>
</dbReference>
<dbReference type="SMR" id="A0A2C9VRN4"/>
<comment type="subcellular location">
    <subcellularLocation>
        <location evidence="1">Nucleus</location>
    </subcellularLocation>
</comment>
<protein>
    <recommendedName>
        <fullName evidence="7">BHLH domain-containing protein</fullName>
    </recommendedName>
</protein>
<accession>A0A2C9VRN4</accession>
<dbReference type="OrthoDB" id="2019494at2759"/>
<evidence type="ECO:0000313" key="8">
    <source>
        <dbReference type="EMBL" id="OAY48570.1"/>
    </source>
</evidence>
<dbReference type="GO" id="GO:0046983">
    <property type="term" value="F:protein dimerization activity"/>
    <property type="evidence" value="ECO:0007669"/>
    <property type="project" value="InterPro"/>
</dbReference>
<keyword evidence="3" id="KW-0238">DNA-binding</keyword>
<dbReference type="Proteomes" id="UP000091857">
    <property type="component" value="Chromosome 6"/>
</dbReference>
<evidence type="ECO:0000259" key="7">
    <source>
        <dbReference type="PROSITE" id="PS50888"/>
    </source>
</evidence>
<evidence type="ECO:0000256" key="6">
    <source>
        <dbReference type="SAM" id="MobiDB-lite"/>
    </source>
</evidence>
<feature type="region of interest" description="Disordered" evidence="6">
    <location>
        <begin position="281"/>
        <end position="307"/>
    </location>
</feature>
<dbReference type="EMBL" id="CM004392">
    <property type="protein sequence ID" value="OAY48570.1"/>
    <property type="molecule type" value="Genomic_DNA"/>
</dbReference>
<dbReference type="PROSITE" id="PS50888">
    <property type="entry name" value="BHLH"/>
    <property type="match status" value="1"/>
</dbReference>
<keyword evidence="2" id="KW-0805">Transcription regulation</keyword>
<comment type="caution">
    <text evidence="8">The sequence shown here is derived from an EMBL/GenBank/DDBJ whole genome shotgun (WGS) entry which is preliminary data.</text>
</comment>
<dbReference type="GO" id="GO:0000978">
    <property type="term" value="F:RNA polymerase II cis-regulatory region sequence-specific DNA binding"/>
    <property type="evidence" value="ECO:0000318"/>
    <property type="project" value="GO_Central"/>
</dbReference>
<dbReference type="AlphaFoldDB" id="A0A2C9VRN4"/>
<dbReference type="SMART" id="SM00353">
    <property type="entry name" value="HLH"/>
    <property type="match status" value="1"/>
</dbReference>
<name>A0A2C9VRN4_MANES</name>
<evidence type="ECO:0000256" key="5">
    <source>
        <dbReference type="ARBA" id="ARBA00023242"/>
    </source>
</evidence>
<feature type="region of interest" description="Disordered" evidence="6">
    <location>
        <begin position="204"/>
        <end position="251"/>
    </location>
</feature>
<feature type="compositionally biased region" description="Polar residues" evidence="6">
    <location>
        <begin position="289"/>
        <end position="300"/>
    </location>
</feature>
<organism evidence="8 9">
    <name type="scientific">Manihot esculenta</name>
    <name type="common">Cassava</name>
    <name type="synonym">Jatropha manihot</name>
    <dbReference type="NCBI Taxonomy" id="3983"/>
    <lineage>
        <taxon>Eukaryota</taxon>
        <taxon>Viridiplantae</taxon>
        <taxon>Streptophyta</taxon>
        <taxon>Embryophyta</taxon>
        <taxon>Tracheophyta</taxon>
        <taxon>Spermatophyta</taxon>
        <taxon>Magnoliopsida</taxon>
        <taxon>eudicotyledons</taxon>
        <taxon>Gunneridae</taxon>
        <taxon>Pentapetalae</taxon>
        <taxon>rosids</taxon>
        <taxon>fabids</taxon>
        <taxon>Malpighiales</taxon>
        <taxon>Euphorbiaceae</taxon>
        <taxon>Crotonoideae</taxon>
        <taxon>Manihoteae</taxon>
        <taxon>Manihot</taxon>
    </lineage>
</organism>
<dbReference type="SUPFAM" id="SSF47459">
    <property type="entry name" value="HLH, helix-loop-helix DNA-binding domain"/>
    <property type="match status" value="1"/>
</dbReference>
<keyword evidence="5" id="KW-0539">Nucleus</keyword>
<dbReference type="Pfam" id="PF00010">
    <property type="entry name" value="HLH"/>
    <property type="match status" value="1"/>
</dbReference>
<proteinExistence type="predicted"/>
<dbReference type="FunFam" id="4.10.280.10:FF:000021">
    <property type="entry name" value="Transcription factor bHLH130 family"/>
    <property type="match status" value="1"/>
</dbReference>
<dbReference type="GO" id="GO:0005634">
    <property type="term" value="C:nucleus"/>
    <property type="evidence" value="ECO:0000318"/>
    <property type="project" value="GO_Central"/>
</dbReference>
<dbReference type="PANTHER" id="PTHR16223:SF279">
    <property type="entry name" value="TRANSCRIPTION FACTOR BHLH122"/>
    <property type="match status" value="1"/>
</dbReference>